<feature type="transmembrane region" description="Helical" evidence="6">
    <location>
        <begin position="407"/>
        <end position="430"/>
    </location>
</feature>
<feature type="transmembrane region" description="Helical" evidence="6">
    <location>
        <begin position="188"/>
        <end position="210"/>
    </location>
</feature>
<keyword evidence="4 6" id="KW-0472">Membrane</keyword>
<evidence type="ECO:0000256" key="3">
    <source>
        <dbReference type="ARBA" id="ARBA00022989"/>
    </source>
</evidence>
<feature type="transmembrane region" description="Helical" evidence="6">
    <location>
        <begin position="580"/>
        <end position="603"/>
    </location>
</feature>
<feature type="transmembrane region" description="Helical" evidence="6">
    <location>
        <begin position="101"/>
        <end position="120"/>
    </location>
</feature>
<evidence type="ECO:0000259" key="7">
    <source>
        <dbReference type="Pfam" id="PF06813"/>
    </source>
</evidence>
<sequence>MASAFHQTLFIYDTTESVAAPDDEQDVSLSSEDGELSSEVEEVSTLSTHLLTKGDVSRTIHNYASTNEHCGRSGVSEPHRPRPSARLTHFPTKRLSESGRFCRLVVAVLCCFVVSSYFSFNLYSGRLQSKYNFTQNQITTITSTSDLLSLLTLPFGSIYTMLSVGTSLLDMGGVMTLLSIFPVSRGAVVAIMKAITGMGSAIIGLIHLAFFSMDGDAGAARFFIFLAVVGTFISLLCLVFLEVPPYIIKGKEEATITKEEKKSRARLRRLYLRQRPPPARFAVGFGIAIILAIFLPVQGILTVYMKLDHWYHVVFACVSIGLFVLYPLMALPDGMLERSHHRHSDSISGVESSCFGHTGHVSRVQSFISQATSASLGSEALLRDLEYISPQYQTTVSEGLRTRQLWALLWTLFCIGGAEIVILSNVRFVLSALGEESLDDTFVALLVVLIGVGSGLGRISLSVIEMMIQKRPTDERTPITVVLFIPTAVITLSLVLLLILPSKLLPLPCFIIAFGSGCDAAAAVLVLRTIYAKDVAKHYNCTAIAGVAASILINRVVYGETYSHEAEKNGNPVCLNRDCVLLPLFVCLFLCSSSLLSALYVHIKYSQYCCKMLEIRKRHLEPSANEITVCKPTVDMENCST</sequence>
<organism evidence="8">
    <name type="scientific">Trypanosoma vivax (strain Y486)</name>
    <dbReference type="NCBI Taxonomy" id="1055687"/>
    <lineage>
        <taxon>Eukaryota</taxon>
        <taxon>Discoba</taxon>
        <taxon>Euglenozoa</taxon>
        <taxon>Kinetoplastea</taxon>
        <taxon>Metakinetoplastina</taxon>
        <taxon>Trypanosomatida</taxon>
        <taxon>Trypanosomatidae</taxon>
        <taxon>Trypanosoma</taxon>
        <taxon>Duttonella</taxon>
    </lineage>
</organism>
<dbReference type="AlphaFoldDB" id="G0U9J0"/>
<dbReference type="InterPro" id="IPR036259">
    <property type="entry name" value="MFS_trans_sf"/>
</dbReference>
<reference evidence="8" key="1">
    <citation type="journal article" date="2012" name="Proc. Natl. Acad. Sci. U.S.A.">
        <title>Antigenic diversity is generated by distinct evolutionary mechanisms in African trypanosome species.</title>
        <authorList>
            <person name="Jackson A.P."/>
            <person name="Berry A."/>
            <person name="Aslett M."/>
            <person name="Allison H.C."/>
            <person name="Burton P."/>
            <person name="Vavrova-Anderson J."/>
            <person name="Brown R."/>
            <person name="Browne H."/>
            <person name="Corton N."/>
            <person name="Hauser H."/>
            <person name="Gamble J."/>
            <person name="Gilderthorp R."/>
            <person name="Marcello L."/>
            <person name="McQuillan J."/>
            <person name="Otto T.D."/>
            <person name="Quail M.A."/>
            <person name="Sanders M.J."/>
            <person name="van Tonder A."/>
            <person name="Ginger M.L."/>
            <person name="Field M.C."/>
            <person name="Barry J.D."/>
            <person name="Hertz-Fowler C."/>
            <person name="Berriman M."/>
        </authorList>
    </citation>
    <scope>NUCLEOTIDE SEQUENCE</scope>
    <source>
        <strain evidence="8">Y486</strain>
    </source>
</reference>
<evidence type="ECO:0000256" key="4">
    <source>
        <dbReference type="ARBA" id="ARBA00023136"/>
    </source>
</evidence>
<keyword evidence="3 6" id="KW-1133">Transmembrane helix</keyword>
<dbReference type="InterPro" id="IPR010658">
    <property type="entry name" value="Nodulin-like"/>
</dbReference>
<feature type="transmembrane region" description="Helical" evidence="6">
    <location>
        <begin position="281"/>
        <end position="304"/>
    </location>
</feature>
<dbReference type="SUPFAM" id="SSF103473">
    <property type="entry name" value="MFS general substrate transporter"/>
    <property type="match status" value="2"/>
</dbReference>
<dbReference type="Pfam" id="PF06813">
    <property type="entry name" value="Nodulin-like"/>
    <property type="match status" value="1"/>
</dbReference>
<dbReference type="PANTHER" id="PTHR21576:SF157">
    <property type="entry name" value="NODULIN-LIKE DOMAIN-CONTAINING PROTEIN"/>
    <property type="match status" value="1"/>
</dbReference>
<evidence type="ECO:0000256" key="5">
    <source>
        <dbReference type="SAM" id="MobiDB-lite"/>
    </source>
</evidence>
<dbReference type="EMBL" id="HE573027">
    <property type="protein sequence ID" value="CCC54276.1"/>
    <property type="molecule type" value="Genomic_DNA"/>
</dbReference>
<comment type="subcellular location">
    <subcellularLocation>
        <location evidence="1">Membrane</location>
        <topology evidence="1">Multi-pass membrane protein</topology>
    </subcellularLocation>
</comment>
<feature type="transmembrane region" description="Helical" evidence="6">
    <location>
        <begin position="481"/>
        <end position="499"/>
    </location>
</feature>
<keyword evidence="2 6" id="KW-0812">Transmembrane</keyword>
<proteinExistence type="predicted"/>
<dbReference type="PANTHER" id="PTHR21576">
    <property type="entry name" value="UNCHARACTERIZED NODULIN-LIKE PROTEIN"/>
    <property type="match status" value="1"/>
</dbReference>
<protein>
    <recommendedName>
        <fullName evidence="7">Nodulin-like domain-containing protein</fullName>
    </recommendedName>
</protein>
<evidence type="ECO:0000256" key="2">
    <source>
        <dbReference type="ARBA" id="ARBA00022692"/>
    </source>
</evidence>
<feature type="transmembrane region" description="Helical" evidence="6">
    <location>
        <begin position="505"/>
        <end position="527"/>
    </location>
</feature>
<name>G0U9J0_TRYVY</name>
<dbReference type="VEuPathDB" id="TriTrypDB:TvY486_1117600"/>
<evidence type="ECO:0000256" key="6">
    <source>
        <dbReference type="SAM" id="Phobius"/>
    </source>
</evidence>
<feature type="transmembrane region" description="Helical" evidence="6">
    <location>
        <begin position="539"/>
        <end position="558"/>
    </location>
</feature>
<feature type="transmembrane region" description="Helical" evidence="6">
    <location>
        <begin position="158"/>
        <end position="181"/>
    </location>
</feature>
<dbReference type="GO" id="GO:0016020">
    <property type="term" value="C:membrane"/>
    <property type="evidence" value="ECO:0007669"/>
    <property type="project" value="UniProtKB-SubCell"/>
</dbReference>
<feature type="region of interest" description="Disordered" evidence="5">
    <location>
        <begin position="67"/>
        <end position="87"/>
    </location>
</feature>
<accession>G0U9J0</accession>
<feature type="transmembrane region" description="Helical" evidence="6">
    <location>
        <begin position="310"/>
        <end position="331"/>
    </location>
</feature>
<feature type="transmembrane region" description="Helical" evidence="6">
    <location>
        <begin position="222"/>
        <end position="241"/>
    </location>
</feature>
<feature type="domain" description="Nodulin-like" evidence="7">
    <location>
        <begin position="166"/>
        <end position="329"/>
    </location>
</feature>
<evidence type="ECO:0000313" key="8">
    <source>
        <dbReference type="EMBL" id="CCC54276.1"/>
    </source>
</evidence>
<evidence type="ECO:0000256" key="1">
    <source>
        <dbReference type="ARBA" id="ARBA00004141"/>
    </source>
</evidence>
<gene>
    <name evidence="8" type="ORF">TVY486_1117600</name>
</gene>
<feature type="transmembrane region" description="Helical" evidence="6">
    <location>
        <begin position="442"/>
        <end position="461"/>
    </location>
</feature>